<dbReference type="GO" id="GO:0005615">
    <property type="term" value="C:extracellular space"/>
    <property type="evidence" value="ECO:0007669"/>
    <property type="project" value="TreeGrafter"/>
</dbReference>
<dbReference type="InterPro" id="IPR050333">
    <property type="entry name" value="SLRP"/>
</dbReference>
<name>A0A3P3YGW4_PLABS</name>
<keyword evidence="2" id="KW-0677">Repeat</keyword>
<dbReference type="InterPro" id="IPR003591">
    <property type="entry name" value="Leu-rich_rpt_typical-subtyp"/>
</dbReference>
<feature type="compositionally biased region" description="Polar residues" evidence="3">
    <location>
        <begin position="485"/>
        <end position="495"/>
    </location>
</feature>
<dbReference type="Pfam" id="PF13855">
    <property type="entry name" value="LRR_8"/>
    <property type="match status" value="3"/>
</dbReference>
<dbReference type="Proteomes" id="UP000290189">
    <property type="component" value="Unassembled WGS sequence"/>
</dbReference>
<accession>A0A3P3YGW4</accession>
<keyword evidence="5" id="KW-0496">Mitochondrion</keyword>
<dbReference type="PANTHER" id="PTHR45712:SF22">
    <property type="entry name" value="INSULIN-LIKE GROWTH FACTOR-BINDING PROTEIN COMPLEX ACID LABILE SUBUNIT"/>
    <property type="match status" value="1"/>
</dbReference>
<feature type="region of interest" description="Disordered" evidence="3">
    <location>
        <begin position="443"/>
        <end position="495"/>
    </location>
</feature>
<sequence>MCAVCYAVVAVLVLANTQADLCSWYGKGCSGTTIDVSPLNNLTGTIDSTWFATLPTADKAKVLRISNNPGITGIAPGAFSLLTSCTSIDVSQNGVTMIASGVFDPLPELQELTLTKNSINQPLPVLGFPSTLIYLWAGLNHIPSITPGTFDNLTRVDTLWLGGNRLSTLPAHIFDQLTVMTALDLGDNQLQLLPTGVFHSLTSLTTLRLMNNILTYIAPGTFRTLTQLHTLTLRDNSLLVTLDLYLFRNLTSYSPTKTLDLSDTMTALTCVPYPPPITQIYDGSVGTIDEPEPVESAGGAMHVAGYVLALDLGQNQLQRLPVGVFDYLTSLNTLLLWVNLLTTVAPGTFRALTQLQSLTISSNPLLVTLDAYLFQSLSNYDPTATLDVSYSMTDLVCVPTTSGSSSQGTLLHKTSPVIQHFDMPATTPAMHYFNVPATTPAASSMQNFDVPESATSPQTPGSKPGKPSLRHQRRQVARDKFDQGAMTSTVSSDAE</sequence>
<gene>
    <name evidence="5" type="ORF">PLBR_LOCUS6594</name>
</gene>
<dbReference type="EMBL" id="OVEO01000011">
    <property type="protein sequence ID" value="SPQ99379.1"/>
    <property type="molecule type" value="Genomic_DNA"/>
</dbReference>
<evidence type="ECO:0000313" key="6">
    <source>
        <dbReference type="Proteomes" id="UP000290189"/>
    </source>
</evidence>
<keyword evidence="4" id="KW-0732">Signal</keyword>
<reference evidence="5 6" key="1">
    <citation type="submission" date="2018-03" db="EMBL/GenBank/DDBJ databases">
        <authorList>
            <person name="Fogelqvist J."/>
        </authorList>
    </citation>
    <scope>NUCLEOTIDE SEQUENCE [LARGE SCALE GENOMIC DNA]</scope>
</reference>
<feature type="chain" id="PRO_5018270815" description="Leucine-rich repeat-containing N-terminal plant-type domain-containing protein" evidence="4">
    <location>
        <begin position="20"/>
        <end position="495"/>
    </location>
</feature>
<evidence type="ECO:0000256" key="2">
    <source>
        <dbReference type="ARBA" id="ARBA00022737"/>
    </source>
</evidence>
<proteinExistence type="predicted"/>
<dbReference type="SMART" id="SM00369">
    <property type="entry name" value="LRR_TYP"/>
    <property type="match status" value="9"/>
</dbReference>
<evidence type="ECO:0000256" key="4">
    <source>
        <dbReference type="SAM" id="SignalP"/>
    </source>
</evidence>
<organism evidence="5 6">
    <name type="scientific">Plasmodiophora brassicae</name>
    <name type="common">Clubroot disease agent</name>
    <dbReference type="NCBI Taxonomy" id="37360"/>
    <lineage>
        <taxon>Eukaryota</taxon>
        <taxon>Sar</taxon>
        <taxon>Rhizaria</taxon>
        <taxon>Endomyxa</taxon>
        <taxon>Phytomyxea</taxon>
        <taxon>Plasmodiophorida</taxon>
        <taxon>Plasmodiophoridae</taxon>
        <taxon>Plasmodiophora</taxon>
    </lineage>
</organism>
<geneLocation type="mitochondrion" evidence="5"/>
<dbReference type="Gene3D" id="3.80.10.10">
    <property type="entry name" value="Ribonuclease Inhibitor"/>
    <property type="match status" value="2"/>
</dbReference>
<evidence type="ECO:0000313" key="5">
    <source>
        <dbReference type="EMBL" id="SPQ99379.1"/>
    </source>
</evidence>
<evidence type="ECO:0000256" key="1">
    <source>
        <dbReference type="ARBA" id="ARBA00022614"/>
    </source>
</evidence>
<dbReference type="InterPro" id="IPR001611">
    <property type="entry name" value="Leu-rich_rpt"/>
</dbReference>
<evidence type="ECO:0000256" key="3">
    <source>
        <dbReference type="SAM" id="MobiDB-lite"/>
    </source>
</evidence>
<dbReference type="PANTHER" id="PTHR45712">
    <property type="entry name" value="AGAP008170-PA"/>
    <property type="match status" value="1"/>
</dbReference>
<keyword evidence="1" id="KW-0433">Leucine-rich repeat</keyword>
<protein>
    <recommendedName>
        <fullName evidence="7">Leucine-rich repeat-containing N-terminal plant-type domain-containing protein</fullName>
    </recommendedName>
</protein>
<feature type="signal peptide" evidence="4">
    <location>
        <begin position="1"/>
        <end position="19"/>
    </location>
</feature>
<dbReference type="FunFam" id="3.80.10.10:FF:001164">
    <property type="entry name" value="GH01279p"/>
    <property type="match status" value="1"/>
</dbReference>
<dbReference type="InterPro" id="IPR032675">
    <property type="entry name" value="LRR_dom_sf"/>
</dbReference>
<feature type="compositionally biased region" description="Polar residues" evidence="3">
    <location>
        <begin position="443"/>
        <end position="461"/>
    </location>
</feature>
<dbReference type="AlphaFoldDB" id="A0A3P3YGW4"/>
<dbReference type="SUPFAM" id="SSF52058">
    <property type="entry name" value="L domain-like"/>
    <property type="match status" value="1"/>
</dbReference>
<evidence type="ECO:0008006" key="7">
    <source>
        <dbReference type="Google" id="ProtNLM"/>
    </source>
</evidence>